<dbReference type="Gene3D" id="3.40.50.11900">
    <property type="match status" value="1"/>
</dbReference>
<comment type="caution">
    <text evidence="5">The sequence shown here is derived from an EMBL/GenBank/DDBJ whole genome shotgun (WGS) entry which is preliminary data.</text>
</comment>
<keyword evidence="2" id="KW-0479">Metal-binding</keyword>
<evidence type="ECO:0000256" key="4">
    <source>
        <dbReference type="ARBA" id="ARBA00023014"/>
    </source>
</evidence>
<protein>
    <submittedName>
        <fullName evidence="5">Benzoyl-coa reductase subunit bade</fullName>
        <ecNumber evidence="5">1.3.7.8</ecNumber>
    </submittedName>
</protein>
<organism evidence="5">
    <name type="scientific">hydrocarbon metagenome</name>
    <dbReference type="NCBI Taxonomy" id="938273"/>
    <lineage>
        <taxon>unclassified sequences</taxon>
        <taxon>metagenomes</taxon>
        <taxon>ecological metagenomes</taxon>
    </lineage>
</organism>
<accession>A0A0W8E283</accession>
<dbReference type="GO" id="GO:0051536">
    <property type="term" value="F:iron-sulfur cluster binding"/>
    <property type="evidence" value="ECO:0007669"/>
    <property type="project" value="UniProtKB-KW"/>
</dbReference>
<dbReference type="Pfam" id="PF06050">
    <property type="entry name" value="HGD-D"/>
    <property type="match status" value="1"/>
</dbReference>
<name>A0A0W8E283_9ZZZZ</name>
<reference evidence="5" key="1">
    <citation type="journal article" date="2015" name="Proc. Natl. Acad. Sci. U.S.A.">
        <title>Networks of energetic and metabolic interactions define dynamics in microbial communities.</title>
        <authorList>
            <person name="Embree M."/>
            <person name="Liu J.K."/>
            <person name="Al-Bassam M.M."/>
            <person name="Zengler K."/>
        </authorList>
    </citation>
    <scope>NUCLEOTIDE SEQUENCE</scope>
</reference>
<dbReference type="EC" id="1.3.7.8" evidence="5"/>
<gene>
    <name evidence="5" type="ORF">ASZ90_019859</name>
</gene>
<evidence type="ECO:0000256" key="2">
    <source>
        <dbReference type="ARBA" id="ARBA00022723"/>
    </source>
</evidence>
<dbReference type="PANTHER" id="PTHR30548">
    <property type="entry name" value="2-HYDROXYGLUTARYL-COA DEHYDRATASE, D-COMPONENT-RELATED"/>
    <property type="match status" value="1"/>
</dbReference>
<dbReference type="AlphaFoldDB" id="A0A0W8E283"/>
<dbReference type="InterPro" id="IPR010327">
    <property type="entry name" value="FldB/FldC_alpha/beta"/>
</dbReference>
<evidence type="ECO:0000256" key="1">
    <source>
        <dbReference type="ARBA" id="ARBA00005806"/>
    </source>
</evidence>
<evidence type="ECO:0000256" key="3">
    <source>
        <dbReference type="ARBA" id="ARBA00023004"/>
    </source>
</evidence>
<dbReference type="GO" id="GO:0018522">
    <property type="term" value="F:benzoyl-CoA reductase activity"/>
    <property type="evidence" value="ECO:0007669"/>
    <property type="project" value="UniProtKB-EC"/>
</dbReference>
<sequence length="413" mass="47557">MGEKEWKVSPRLESQKRLGKLINQHYSGARELEETRAQPVAWVSTMAPSEILWAMDFCVQYPEAYAATCGARHVAHSHCEITEMHGYERHLCTYCRNSLGSTLGVLEGQDIFEPLARPDFLLVTNNTCILITKWFEHLSYYWKIPLVSIDCPVLLPGVDERQIIKHVKDQCLDLIKVLEGFTGKKFDYDRFKEVAGNAKRSGDNYREMINISKNVPVPATFFDIMGHNFPNLVLRYKPETAEHYKLMNDELKQRITDRIVSMPGIKYRLYWDGIPYWVAIRELSEKLQSLGMCLVISSYFELFAFDRNDPFDPLEGVAANTALSYFSRTVDYKARFTEQMFRDFKLDAGIFAYTIGCKSGSIGMHYISDYVNKKLGAPMAIIEGDLVDETFYNVERNNMKLQALAEMLDAKNR</sequence>
<proteinExistence type="inferred from homology"/>
<comment type="similarity">
    <text evidence="1">Belongs to the FldB/FldC dehydratase alpha/beta subunit family.</text>
</comment>
<dbReference type="GO" id="GO:0046872">
    <property type="term" value="F:metal ion binding"/>
    <property type="evidence" value="ECO:0007669"/>
    <property type="project" value="UniProtKB-KW"/>
</dbReference>
<keyword evidence="5" id="KW-0560">Oxidoreductase</keyword>
<dbReference type="EMBL" id="LNQE01001909">
    <property type="protein sequence ID" value="KUG02783.1"/>
    <property type="molecule type" value="Genomic_DNA"/>
</dbReference>
<dbReference type="Gene3D" id="3.40.50.11890">
    <property type="match status" value="1"/>
</dbReference>
<keyword evidence="3" id="KW-0408">Iron</keyword>
<evidence type="ECO:0000313" key="5">
    <source>
        <dbReference type="EMBL" id="KUG02783.1"/>
    </source>
</evidence>
<keyword evidence="4" id="KW-0411">Iron-sulfur</keyword>
<dbReference type="PANTHER" id="PTHR30548:SF4">
    <property type="entry name" value="SUBUNIT OF OXYGEN-SENSITIVE 2-HYDROXYISOCAPROYL-COA DEHYDRATASE"/>
    <property type="match status" value="1"/>
</dbReference>